<evidence type="ECO:0000313" key="1">
    <source>
        <dbReference type="EMBL" id="CAI5447083.1"/>
    </source>
</evidence>
<protein>
    <submittedName>
        <fullName evidence="1">Uncharacterized protein</fullName>
    </submittedName>
</protein>
<reference evidence="1" key="1">
    <citation type="submission" date="2022-11" db="EMBL/GenBank/DDBJ databases">
        <authorList>
            <person name="Kikuchi T."/>
        </authorList>
    </citation>
    <scope>NUCLEOTIDE SEQUENCE</scope>
    <source>
        <strain evidence="1">PS1010</strain>
    </source>
</reference>
<name>A0A9P1N235_9PELO</name>
<evidence type="ECO:0000313" key="2">
    <source>
        <dbReference type="Proteomes" id="UP001152747"/>
    </source>
</evidence>
<gene>
    <name evidence="1" type="ORF">CAMP_LOCUS9720</name>
</gene>
<keyword evidence="2" id="KW-1185">Reference proteome</keyword>
<dbReference type="AlphaFoldDB" id="A0A9P1N235"/>
<accession>A0A9P1N235</accession>
<comment type="caution">
    <text evidence="1">The sequence shown here is derived from an EMBL/GenBank/DDBJ whole genome shotgun (WGS) entry which is preliminary data.</text>
</comment>
<dbReference type="Proteomes" id="UP001152747">
    <property type="component" value="Unassembled WGS sequence"/>
</dbReference>
<proteinExistence type="predicted"/>
<organism evidence="1 2">
    <name type="scientific">Caenorhabditis angaria</name>
    <dbReference type="NCBI Taxonomy" id="860376"/>
    <lineage>
        <taxon>Eukaryota</taxon>
        <taxon>Metazoa</taxon>
        <taxon>Ecdysozoa</taxon>
        <taxon>Nematoda</taxon>
        <taxon>Chromadorea</taxon>
        <taxon>Rhabditida</taxon>
        <taxon>Rhabditina</taxon>
        <taxon>Rhabditomorpha</taxon>
        <taxon>Rhabditoidea</taxon>
        <taxon>Rhabditidae</taxon>
        <taxon>Peloderinae</taxon>
        <taxon>Caenorhabditis</taxon>
    </lineage>
</organism>
<sequence length="170" mass="19076">MLILVLSLFGVVMGCNVRPIDTRCDEGWTYIQRELYGWCVKIMNISDCFGQGGSYSLIENLEELEVYVNLIKISGEKYARTLERRTTSNLCPCLLLLLCPITETCKPPSAWSQYNTSIEVLEKVEPYYLNENKTGAHLFLTTENESGLTDNQLGVLYGIALCGKNATSIN</sequence>
<dbReference type="EMBL" id="CANHGI010000004">
    <property type="protein sequence ID" value="CAI5447083.1"/>
    <property type="molecule type" value="Genomic_DNA"/>
</dbReference>